<sequence length="123" mass="13380">MSVTQCSALKLPPASPLLCLPRTIHTGWASLKLWPCRLPVTYALETITNPTTDRNTSKTCNPLSADDVILLVAYTSRTEDPDVTHSSIVAAINDPLHTCAGINLLKFESILSFNPVDKCTKIT</sequence>
<protein>
    <submittedName>
        <fullName evidence="1">Uncharacterized protein</fullName>
    </submittedName>
</protein>
<gene>
    <name evidence="1" type="ORF">NP233_g7388</name>
</gene>
<evidence type="ECO:0000313" key="2">
    <source>
        <dbReference type="Proteomes" id="UP001213000"/>
    </source>
</evidence>
<name>A0AAD5YP30_9AGAR</name>
<accession>A0AAD5YP30</accession>
<dbReference type="EMBL" id="JANIEX010000536">
    <property type="protein sequence ID" value="KAJ3565831.1"/>
    <property type="molecule type" value="Genomic_DNA"/>
</dbReference>
<organism evidence="1 2">
    <name type="scientific">Leucocoprinus birnbaumii</name>
    <dbReference type="NCBI Taxonomy" id="56174"/>
    <lineage>
        <taxon>Eukaryota</taxon>
        <taxon>Fungi</taxon>
        <taxon>Dikarya</taxon>
        <taxon>Basidiomycota</taxon>
        <taxon>Agaricomycotina</taxon>
        <taxon>Agaricomycetes</taxon>
        <taxon>Agaricomycetidae</taxon>
        <taxon>Agaricales</taxon>
        <taxon>Agaricineae</taxon>
        <taxon>Agaricaceae</taxon>
        <taxon>Leucocoprinus</taxon>
    </lineage>
</organism>
<proteinExistence type="predicted"/>
<dbReference type="AlphaFoldDB" id="A0AAD5YP30"/>
<keyword evidence="2" id="KW-1185">Reference proteome</keyword>
<comment type="caution">
    <text evidence="1">The sequence shown here is derived from an EMBL/GenBank/DDBJ whole genome shotgun (WGS) entry which is preliminary data.</text>
</comment>
<reference evidence="1" key="1">
    <citation type="submission" date="2022-07" db="EMBL/GenBank/DDBJ databases">
        <title>Genome Sequence of Leucocoprinus birnbaumii.</title>
        <authorList>
            <person name="Buettner E."/>
        </authorList>
    </citation>
    <scope>NUCLEOTIDE SEQUENCE</scope>
    <source>
        <strain evidence="1">VT141</strain>
    </source>
</reference>
<evidence type="ECO:0000313" key="1">
    <source>
        <dbReference type="EMBL" id="KAJ3565831.1"/>
    </source>
</evidence>
<dbReference type="Proteomes" id="UP001213000">
    <property type="component" value="Unassembled WGS sequence"/>
</dbReference>